<gene>
    <name evidence="1" type="ORF">ALC60_13596</name>
</gene>
<keyword evidence="2" id="KW-1185">Reference proteome</keyword>
<dbReference type="Proteomes" id="UP000075809">
    <property type="component" value="Unassembled WGS sequence"/>
</dbReference>
<dbReference type="STRING" id="64791.A0A151WHW1"/>
<reference evidence="1 2" key="1">
    <citation type="submission" date="2015-09" db="EMBL/GenBank/DDBJ databases">
        <title>Trachymyrmex zeteki WGS genome.</title>
        <authorList>
            <person name="Nygaard S."/>
            <person name="Hu H."/>
            <person name="Boomsma J."/>
            <person name="Zhang G."/>
        </authorList>
    </citation>
    <scope>NUCLEOTIDE SEQUENCE [LARGE SCALE GENOMIC DNA]</scope>
    <source>
        <strain evidence="1">Tzet28-1</strain>
        <tissue evidence="1">Whole body</tissue>
    </source>
</reference>
<proteinExistence type="predicted"/>
<accession>A0A151WHW1</accession>
<evidence type="ECO:0000313" key="1">
    <source>
        <dbReference type="EMBL" id="KYQ47385.1"/>
    </source>
</evidence>
<dbReference type="Pfam" id="PF12259">
    <property type="entry name" value="Baculo_F"/>
    <property type="match status" value="1"/>
</dbReference>
<evidence type="ECO:0008006" key="3">
    <source>
        <dbReference type="Google" id="ProtNLM"/>
    </source>
</evidence>
<sequence>MNANDEKLINEQLTILQDTKQATQHAARNQIKILQATIAHIDLTGKEIQTNEYLLANVTKKLREQLVANEHRMSIQEHFLIITTILSDLIRDVNDILEYLVETEYLCPQNFPVHRVNTDPICEIEIYLEIRQYYKNCNIRSMTANRTTWIPLNNPHTWLYSAPTKQNIIIYCKDHGEIKETIENTGRIILENNCKLTTSDTIIKSQKTLHGATLEAYLPEYNISSLYNLKEKTSAE</sequence>
<dbReference type="EMBL" id="KQ983108">
    <property type="protein sequence ID" value="KYQ47385.1"/>
    <property type="molecule type" value="Genomic_DNA"/>
</dbReference>
<evidence type="ECO:0000313" key="2">
    <source>
        <dbReference type="Proteomes" id="UP000075809"/>
    </source>
</evidence>
<organism evidence="1 2">
    <name type="scientific">Mycetomoellerius zeteki</name>
    <dbReference type="NCBI Taxonomy" id="64791"/>
    <lineage>
        <taxon>Eukaryota</taxon>
        <taxon>Metazoa</taxon>
        <taxon>Ecdysozoa</taxon>
        <taxon>Arthropoda</taxon>
        <taxon>Hexapoda</taxon>
        <taxon>Insecta</taxon>
        <taxon>Pterygota</taxon>
        <taxon>Neoptera</taxon>
        <taxon>Endopterygota</taxon>
        <taxon>Hymenoptera</taxon>
        <taxon>Apocrita</taxon>
        <taxon>Aculeata</taxon>
        <taxon>Formicoidea</taxon>
        <taxon>Formicidae</taxon>
        <taxon>Myrmicinae</taxon>
        <taxon>Mycetomoellerius</taxon>
    </lineage>
</organism>
<name>A0A151WHW1_9HYME</name>
<dbReference type="InterPro" id="IPR022048">
    <property type="entry name" value="Envelope_fusion-like"/>
</dbReference>
<dbReference type="AlphaFoldDB" id="A0A151WHW1"/>
<protein>
    <recommendedName>
        <fullName evidence="3">Envelope fusion protein</fullName>
    </recommendedName>
</protein>